<comment type="subcellular location">
    <subcellularLocation>
        <location evidence="1">Host cell</location>
    </subcellularLocation>
    <subcellularLocation>
        <location evidence="2">Secreted</location>
    </subcellularLocation>
</comment>
<dbReference type="InterPro" id="IPR045379">
    <property type="entry name" value="Crinkler_N"/>
</dbReference>
<organism evidence="5 6">
    <name type="scientific">Multifurca ochricompacta</name>
    <dbReference type="NCBI Taxonomy" id="376703"/>
    <lineage>
        <taxon>Eukaryota</taxon>
        <taxon>Fungi</taxon>
        <taxon>Dikarya</taxon>
        <taxon>Basidiomycota</taxon>
        <taxon>Agaricomycotina</taxon>
        <taxon>Agaricomycetes</taxon>
        <taxon>Russulales</taxon>
        <taxon>Russulaceae</taxon>
        <taxon>Multifurca</taxon>
    </lineage>
</organism>
<gene>
    <name evidence="5" type="ORF">B0F90DRAFT_1930291</name>
</gene>
<reference evidence="5" key="1">
    <citation type="journal article" date="2022" name="New Phytol.">
        <title>Evolutionary transition to the ectomycorrhizal habit in the genomes of a hyperdiverse lineage of mushroom-forming fungi.</title>
        <authorList>
            <person name="Looney B."/>
            <person name="Miyauchi S."/>
            <person name="Morin E."/>
            <person name="Drula E."/>
            <person name="Courty P.E."/>
            <person name="Kohler A."/>
            <person name="Kuo A."/>
            <person name="LaButti K."/>
            <person name="Pangilinan J."/>
            <person name="Lipzen A."/>
            <person name="Riley R."/>
            <person name="Andreopoulos W."/>
            <person name="He G."/>
            <person name="Johnson J."/>
            <person name="Nolan M."/>
            <person name="Tritt A."/>
            <person name="Barry K.W."/>
            <person name="Grigoriev I.V."/>
            <person name="Nagy L.G."/>
            <person name="Hibbett D."/>
            <person name="Henrissat B."/>
            <person name="Matheny P.B."/>
            <person name="Labbe J."/>
            <person name="Martin F.M."/>
        </authorList>
    </citation>
    <scope>NUCLEOTIDE SEQUENCE</scope>
    <source>
        <strain evidence="5">BPL690</strain>
    </source>
</reference>
<accession>A0AAD4QDJ7</accession>
<protein>
    <recommendedName>
        <fullName evidence="4">Crinkler effector protein N-terminal domain-containing protein</fullName>
    </recommendedName>
</protein>
<evidence type="ECO:0000259" key="4">
    <source>
        <dbReference type="Pfam" id="PF20147"/>
    </source>
</evidence>
<comment type="caution">
    <text evidence="5">The sequence shown here is derived from an EMBL/GenBank/DDBJ whole genome shotgun (WGS) entry which is preliminary data.</text>
</comment>
<dbReference type="GO" id="GO:0005576">
    <property type="term" value="C:extracellular region"/>
    <property type="evidence" value="ECO:0007669"/>
    <property type="project" value="UniProtKB-SubCell"/>
</dbReference>
<name>A0AAD4QDJ7_9AGAM</name>
<sequence length="133" mass="15097">MEWPLVVYVELRCRLPFSFSQIAMARTKTLSLFCLAIDTKKDLLGDVFKVTIQSDGDTSDLGKIIKAEMANQLSHLAADELIIWKLSTHPPIDPASNRDEISTAIKAIVFPSTAVQELRPTKELSQYWKKKYR</sequence>
<dbReference type="Pfam" id="PF20147">
    <property type="entry name" value="Crinkler"/>
    <property type="match status" value="1"/>
</dbReference>
<evidence type="ECO:0000256" key="3">
    <source>
        <dbReference type="ARBA" id="ARBA00022525"/>
    </source>
</evidence>
<evidence type="ECO:0000313" key="6">
    <source>
        <dbReference type="Proteomes" id="UP001203297"/>
    </source>
</evidence>
<evidence type="ECO:0000256" key="1">
    <source>
        <dbReference type="ARBA" id="ARBA00004340"/>
    </source>
</evidence>
<evidence type="ECO:0000313" key="5">
    <source>
        <dbReference type="EMBL" id="KAI0287591.1"/>
    </source>
</evidence>
<evidence type="ECO:0000256" key="2">
    <source>
        <dbReference type="ARBA" id="ARBA00004613"/>
    </source>
</evidence>
<dbReference type="GO" id="GO:0043657">
    <property type="term" value="C:host cell"/>
    <property type="evidence" value="ECO:0007669"/>
    <property type="project" value="UniProtKB-SubCell"/>
</dbReference>
<feature type="domain" description="Crinkler effector protein N-terminal" evidence="4">
    <location>
        <begin position="30"/>
        <end position="131"/>
    </location>
</feature>
<dbReference type="Proteomes" id="UP001203297">
    <property type="component" value="Unassembled WGS sequence"/>
</dbReference>
<dbReference type="EMBL" id="WTXG01000655">
    <property type="protein sequence ID" value="KAI0287591.1"/>
    <property type="molecule type" value="Genomic_DNA"/>
</dbReference>
<keyword evidence="3" id="KW-0964">Secreted</keyword>
<dbReference type="AlphaFoldDB" id="A0AAD4QDJ7"/>
<keyword evidence="6" id="KW-1185">Reference proteome</keyword>
<proteinExistence type="predicted"/>